<dbReference type="InterPro" id="IPR004360">
    <property type="entry name" value="Glyas_Fos-R_dOase_dom"/>
</dbReference>
<keyword evidence="2" id="KW-0456">Lyase</keyword>
<dbReference type="Gene3D" id="3.10.180.10">
    <property type="entry name" value="2,3-Dihydroxybiphenyl 1,2-Dioxygenase, domain 1"/>
    <property type="match status" value="1"/>
</dbReference>
<organism evidence="2 3">
    <name type="scientific">Orbilia ellipsospora</name>
    <dbReference type="NCBI Taxonomy" id="2528407"/>
    <lineage>
        <taxon>Eukaryota</taxon>
        <taxon>Fungi</taxon>
        <taxon>Dikarya</taxon>
        <taxon>Ascomycota</taxon>
        <taxon>Pezizomycotina</taxon>
        <taxon>Orbiliomycetes</taxon>
        <taxon>Orbiliales</taxon>
        <taxon>Orbiliaceae</taxon>
        <taxon>Orbilia</taxon>
    </lineage>
</organism>
<dbReference type="Proteomes" id="UP001365542">
    <property type="component" value="Unassembled WGS sequence"/>
</dbReference>
<keyword evidence="3" id="KW-1185">Reference proteome</keyword>
<reference evidence="2 3" key="1">
    <citation type="submission" date="2019-10" db="EMBL/GenBank/DDBJ databases">
        <authorList>
            <person name="Palmer J.M."/>
        </authorList>
    </citation>
    <scope>NUCLEOTIDE SEQUENCE [LARGE SCALE GENOMIC DNA]</scope>
    <source>
        <strain evidence="2 3">TWF694</strain>
    </source>
</reference>
<dbReference type="EMBL" id="JAVHJO010000007">
    <property type="protein sequence ID" value="KAK6538828.1"/>
    <property type="molecule type" value="Genomic_DNA"/>
</dbReference>
<accession>A0AAV9XA73</accession>
<proteinExistence type="predicted"/>
<name>A0AAV9XA73_9PEZI</name>
<gene>
    <name evidence="2" type="primary">GLO1_1</name>
    <name evidence="2" type="ORF">TWF694_010393</name>
</gene>
<comment type="caution">
    <text evidence="2">The sequence shown here is derived from an EMBL/GenBank/DDBJ whole genome shotgun (WGS) entry which is preliminary data.</text>
</comment>
<dbReference type="InterPro" id="IPR029068">
    <property type="entry name" value="Glyas_Bleomycin-R_OHBP_Dase"/>
</dbReference>
<dbReference type="PANTHER" id="PTHR10374">
    <property type="entry name" value="LACTOYLGLUTATHIONE LYASE GLYOXALASE I"/>
    <property type="match status" value="1"/>
</dbReference>
<evidence type="ECO:0000313" key="3">
    <source>
        <dbReference type="Proteomes" id="UP001365542"/>
    </source>
</evidence>
<evidence type="ECO:0000259" key="1">
    <source>
        <dbReference type="Pfam" id="PF00903"/>
    </source>
</evidence>
<dbReference type="AlphaFoldDB" id="A0AAV9XA73"/>
<dbReference type="GO" id="GO:0016829">
    <property type="term" value="F:lyase activity"/>
    <property type="evidence" value="ECO:0007669"/>
    <property type="project" value="UniProtKB-KW"/>
</dbReference>
<dbReference type="PANTHER" id="PTHR10374:SF30">
    <property type="entry name" value="LACTOYLGLUTATHIONE LYASE"/>
    <property type="match status" value="1"/>
</dbReference>
<protein>
    <submittedName>
        <fullName evidence="2">Lactoylglutathione lyase</fullName>
    </submittedName>
</protein>
<sequence>MATTTDISTYKFNHTMLRVKDPERSIKFYELIGMKVIYKIPNPEWKFDLYFLAYDGPKAESAGNHWTDREGIVELTHNYGTESNPEYTINNGNDEPHRDMLLSKYLAHVLNRIMLTDSIRFGHM</sequence>
<feature type="domain" description="Glyoxalase/fosfomycin resistance/dioxygenase" evidence="1">
    <location>
        <begin position="11"/>
        <end position="88"/>
    </location>
</feature>
<dbReference type="Pfam" id="PF00903">
    <property type="entry name" value="Glyoxalase"/>
    <property type="match status" value="1"/>
</dbReference>
<evidence type="ECO:0000313" key="2">
    <source>
        <dbReference type="EMBL" id="KAK6538828.1"/>
    </source>
</evidence>
<dbReference type="SUPFAM" id="SSF54593">
    <property type="entry name" value="Glyoxalase/Bleomycin resistance protein/Dihydroxybiphenyl dioxygenase"/>
    <property type="match status" value="1"/>
</dbReference>